<dbReference type="AlphaFoldDB" id="A0A8B8BQF6"/>
<gene>
    <name evidence="9" type="primary">LOC111112376</name>
</gene>
<evidence type="ECO:0000256" key="5">
    <source>
        <dbReference type="SAM" id="Phobius"/>
    </source>
</evidence>
<feature type="chain" id="PRO_5034013934" evidence="6">
    <location>
        <begin position="19"/>
        <end position="567"/>
    </location>
</feature>
<dbReference type="SMART" id="SM00181">
    <property type="entry name" value="EGF"/>
    <property type="match status" value="6"/>
</dbReference>
<dbReference type="RefSeq" id="XP_022305550.1">
    <property type="nucleotide sequence ID" value="XM_022449842.1"/>
</dbReference>
<dbReference type="PANTHER" id="PTHR24043:SF8">
    <property type="entry name" value="EGF-LIKE DOMAIN-CONTAINING PROTEIN"/>
    <property type="match status" value="1"/>
</dbReference>
<evidence type="ECO:0000256" key="6">
    <source>
        <dbReference type="SAM" id="SignalP"/>
    </source>
</evidence>
<keyword evidence="4" id="KW-1015">Disulfide bond</keyword>
<dbReference type="InterPro" id="IPR008979">
    <property type="entry name" value="Galactose-bd-like_sf"/>
</dbReference>
<keyword evidence="2 6" id="KW-0732">Signal</keyword>
<feature type="signal peptide" evidence="6">
    <location>
        <begin position="1"/>
        <end position="18"/>
    </location>
</feature>
<evidence type="ECO:0000256" key="3">
    <source>
        <dbReference type="ARBA" id="ARBA00022737"/>
    </source>
</evidence>
<keyword evidence="5" id="KW-0472">Membrane</keyword>
<evidence type="ECO:0000256" key="2">
    <source>
        <dbReference type="ARBA" id="ARBA00022729"/>
    </source>
</evidence>
<dbReference type="Proteomes" id="UP000694844">
    <property type="component" value="Chromosome 9"/>
</dbReference>
<keyword evidence="3" id="KW-0677">Repeat</keyword>
<dbReference type="Gene3D" id="2.170.300.10">
    <property type="entry name" value="Tie2 ligand-binding domain superfamily"/>
    <property type="match status" value="1"/>
</dbReference>
<dbReference type="InterPro" id="IPR000742">
    <property type="entry name" value="EGF"/>
</dbReference>
<dbReference type="OrthoDB" id="10252017at2759"/>
<dbReference type="Pfam" id="PF22633">
    <property type="entry name" value="F5_F8_type_C_2"/>
    <property type="match status" value="1"/>
</dbReference>
<accession>A0A8B8BQF6</accession>
<dbReference type="PANTHER" id="PTHR24043">
    <property type="entry name" value="SCAVENGER RECEPTOR CLASS F"/>
    <property type="match status" value="1"/>
</dbReference>
<keyword evidence="1" id="KW-0245">EGF-like domain</keyword>
<evidence type="ECO:0000313" key="9">
    <source>
        <dbReference type="RefSeq" id="XP_022305550.1"/>
    </source>
</evidence>
<organism evidence="8 9">
    <name type="scientific">Crassostrea virginica</name>
    <name type="common">Eastern oyster</name>
    <dbReference type="NCBI Taxonomy" id="6565"/>
    <lineage>
        <taxon>Eukaryota</taxon>
        <taxon>Metazoa</taxon>
        <taxon>Spiralia</taxon>
        <taxon>Lophotrochozoa</taxon>
        <taxon>Mollusca</taxon>
        <taxon>Bivalvia</taxon>
        <taxon>Autobranchia</taxon>
        <taxon>Pteriomorphia</taxon>
        <taxon>Ostreida</taxon>
        <taxon>Ostreoidea</taxon>
        <taxon>Ostreidae</taxon>
        <taxon>Crassostrea</taxon>
    </lineage>
</organism>
<dbReference type="PROSITE" id="PS00022">
    <property type="entry name" value="EGF_1"/>
    <property type="match status" value="1"/>
</dbReference>
<evidence type="ECO:0000313" key="8">
    <source>
        <dbReference type="Proteomes" id="UP000694844"/>
    </source>
</evidence>
<feature type="transmembrane region" description="Helical" evidence="5">
    <location>
        <begin position="493"/>
        <end position="517"/>
    </location>
</feature>
<dbReference type="SUPFAM" id="SSF49785">
    <property type="entry name" value="Galactose-binding domain-like"/>
    <property type="match status" value="1"/>
</dbReference>
<evidence type="ECO:0000256" key="4">
    <source>
        <dbReference type="ARBA" id="ARBA00023157"/>
    </source>
</evidence>
<evidence type="ECO:0000259" key="7">
    <source>
        <dbReference type="PROSITE" id="PS00022"/>
    </source>
</evidence>
<reference evidence="9" key="1">
    <citation type="submission" date="2025-08" db="UniProtKB">
        <authorList>
            <consortium name="RefSeq"/>
        </authorList>
    </citation>
    <scope>IDENTIFICATION</scope>
    <source>
        <tissue evidence="9">Whole sample</tissue>
    </source>
</reference>
<dbReference type="FunFam" id="2.170.300.10:FF:000041">
    <property type="entry name" value="Tyrosine protein kinase receptor tie-1, putative"/>
    <property type="match status" value="1"/>
</dbReference>
<dbReference type="GO" id="GO:0005044">
    <property type="term" value="F:scavenger receptor activity"/>
    <property type="evidence" value="ECO:0007669"/>
    <property type="project" value="InterPro"/>
</dbReference>
<proteinExistence type="predicted"/>
<dbReference type="Gene3D" id="2.60.120.260">
    <property type="entry name" value="Galactose-binding domain-like"/>
    <property type="match status" value="1"/>
</dbReference>
<feature type="domain" description="EGF-like" evidence="7">
    <location>
        <begin position="424"/>
        <end position="435"/>
    </location>
</feature>
<dbReference type="GeneID" id="111112376"/>
<evidence type="ECO:0000256" key="1">
    <source>
        <dbReference type="ARBA" id="ARBA00022536"/>
    </source>
</evidence>
<keyword evidence="8" id="KW-1185">Reference proteome</keyword>
<name>A0A8B8BQF6_CRAVI</name>
<dbReference type="InterPro" id="IPR042635">
    <property type="entry name" value="MEGF10/SREC1/2-like"/>
</dbReference>
<sequence>MKIIDLAISLVGLIATLAYDDLSYYKDASQSHTYPGTGYGAENAVDGNTATCTRTEPIGRNSPDKTVWWRVDLSGVYNIYSVNIHFKNYDGHESRQRGRFAGFSIYISNTGDKERSSLCYKDGPSLPPLNFTTTCMLSGRYVIFYNERLDGVTYPAGYEVATLLYTELCEVTVKGCSKPGVYGMKCDIPCPSNCRYKTCHIKNGTCFGCVSGYQGTFCKTECPDEWYGFDCKHQCSGHCRDNDPCNKVTGQCDGGCAHGWYGQHCDHRCVGHCMNNASCNQVNGTCDGGCDAGWIGYFCEKECSDGAYGYGCFNNCSGHCMNDSPCNKQTGHCDRGCKPGYTNALCSKKCSSGTYGKDCTKKCSEYCLHNKPCNHIDGACADGCQNGYIGNMCNTSCEYGRYGKNCSHTCSANCKKCKHTDGTCSCLAGWSGPNCRIACNDSYGENCQYSCNPFCVNQTCDRFDGSCQHECLVEFSKSCDVVKPEKSDQGSSVLPVVLGGVFSACVILVIAISVFLIRRHYTKVHSGAIKSCWESPIYETSTHIDVPEPTYQELDLKENLYQNTTFN</sequence>
<protein>
    <submittedName>
        <fullName evidence="9">Protein draper-like</fullName>
    </submittedName>
</protein>
<keyword evidence="5" id="KW-1133">Transmembrane helix</keyword>
<dbReference type="KEGG" id="cvn:111112376"/>
<keyword evidence="5" id="KW-0812">Transmembrane</keyword>